<organism evidence="3 4">
    <name type="scientific">Dyella halodurans</name>
    <dbReference type="NCBI Taxonomy" id="1920171"/>
    <lineage>
        <taxon>Bacteria</taxon>
        <taxon>Pseudomonadati</taxon>
        <taxon>Pseudomonadota</taxon>
        <taxon>Gammaproteobacteria</taxon>
        <taxon>Lysobacterales</taxon>
        <taxon>Rhodanobacteraceae</taxon>
        <taxon>Dyella</taxon>
    </lineage>
</organism>
<evidence type="ECO:0008006" key="5">
    <source>
        <dbReference type="Google" id="ProtNLM"/>
    </source>
</evidence>
<feature type="chain" id="PRO_5046910371" description="Lipoprotein" evidence="2">
    <location>
        <begin position="22"/>
        <end position="137"/>
    </location>
</feature>
<dbReference type="Proteomes" id="UP001595961">
    <property type="component" value="Unassembled WGS sequence"/>
</dbReference>
<evidence type="ECO:0000256" key="2">
    <source>
        <dbReference type="SAM" id="SignalP"/>
    </source>
</evidence>
<name>A0ABV9C4Q2_9GAMM</name>
<feature type="region of interest" description="Disordered" evidence="1">
    <location>
        <begin position="28"/>
        <end position="49"/>
    </location>
</feature>
<feature type="compositionally biased region" description="Low complexity" evidence="1">
    <location>
        <begin position="29"/>
        <end position="45"/>
    </location>
</feature>
<feature type="signal peptide" evidence="2">
    <location>
        <begin position="1"/>
        <end position="21"/>
    </location>
</feature>
<comment type="caution">
    <text evidence="3">The sequence shown here is derived from an EMBL/GenBank/DDBJ whole genome shotgun (WGS) entry which is preliminary data.</text>
</comment>
<dbReference type="RefSeq" id="WP_266150386.1">
    <property type="nucleotide sequence ID" value="NZ_CP064028.1"/>
</dbReference>
<accession>A0ABV9C4Q2</accession>
<protein>
    <recommendedName>
        <fullName evidence="5">Lipoprotein</fullName>
    </recommendedName>
</protein>
<sequence length="137" mass="13850">MTPHCCRLALVALLVTGLSLAGCASKPQTRPNAVAGAPAATSATPQSGGKTGIAACDDYLANYLACHRAAAVFPPDQLEGRYQTMRASLLQGAQDPKVRPLLSARCAAMAGQLSQMLHGKPCGPVGPAPAATAGNAR</sequence>
<evidence type="ECO:0000256" key="1">
    <source>
        <dbReference type="SAM" id="MobiDB-lite"/>
    </source>
</evidence>
<proteinExistence type="predicted"/>
<gene>
    <name evidence="3" type="ORF">ACFO5W_13785</name>
</gene>
<reference evidence="4" key="1">
    <citation type="journal article" date="2019" name="Int. J. Syst. Evol. Microbiol.">
        <title>The Global Catalogue of Microorganisms (GCM) 10K type strain sequencing project: providing services to taxonomists for standard genome sequencing and annotation.</title>
        <authorList>
            <consortium name="The Broad Institute Genomics Platform"/>
            <consortium name="The Broad Institute Genome Sequencing Center for Infectious Disease"/>
            <person name="Wu L."/>
            <person name="Ma J."/>
        </authorList>
    </citation>
    <scope>NUCLEOTIDE SEQUENCE [LARGE SCALE GENOMIC DNA]</scope>
    <source>
        <strain evidence="4">CCM 4481</strain>
    </source>
</reference>
<keyword evidence="2" id="KW-0732">Signal</keyword>
<dbReference type="EMBL" id="JBHSGA010000017">
    <property type="protein sequence ID" value="MFC4527708.1"/>
    <property type="molecule type" value="Genomic_DNA"/>
</dbReference>
<dbReference type="PROSITE" id="PS51257">
    <property type="entry name" value="PROKAR_LIPOPROTEIN"/>
    <property type="match status" value="1"/>
</dbReference>
<evidence type="ECO:0000313" key="3">
    <source>
        <dbReference type="EMBL" id="MFC4527708.1"/>
    </source>
</evidence>
<evidence type="ECO:0000313" key="4">
    <source>
        <dbReference type="Proteomes" id="UP001595961"/>
    </source>
</evidence>
<keyword evidence="4" id="KW-1185">Reference proteome</keyword>